<evidence type="ECO:0000256" key="2">
    <source>
        <dbReference type="ARBA" id="ARBA00022448"/>
    </source>
</evidence>
<evidence type="ECO:0000256" key="8">
    <source>
        <dbReference type="SAM" id="MobiDB-lite"/>
    </source>
</evidence>
<evidence type="ECO:0000256" key="1">
    <source>
        <dbReference type="ARBA" id="ARBA00004651"/>
    </source>
</evidence>
<evidence type="ECO:0000256" key="5">
    <source>
        <dbReference type="ARBA" id="ARBA00022989"/>
    </source>
</evidence>
<accession>A0ABU2FJ46</accession>
<keyword evidence="4 7" id="KW-0812">Transmembrane</keyword>
<dbReference type="EMBL" id="JAMQOS010000001">
    <property type="protein sequence ID" value="MDS0280758.1"/>
    <property type="molecule type" value="Genomic_DNA"/>
</dbReference>
<feature type="region of interest" description="Disordered" evidence="8">
    <location>
        <begin position="1"/>
        <end position="69"/>
    </location>
</feature>
<evidence type="ECO:0000313" key="11">
    <source>
        <dbReference type="Proteomes" id="UP001268864"/>
    </source>
</evidence>
<evidence type="ECO:0000256" key="4">
    <source>
        <dbReference type="ARBA" id="ARBA00022692"/>
    </source>
</evidence>
<protein>
    <submittedName>
        <fullName evidence="10">Sugar ABC transporter permease</fullName>
    </submittedName>
</protein>
<feature type="transmembrane region" description="Helical" evidence="7">
    <location>
        <begin position="151"/>
        <end position="172"/>
    </location>
</feature>
<feature type="transmembrane region" description="Helical" evidence="7">
    <location>
        <begin position="81"/>
        <end position="102"/>
    </location>
</feature>
<feature type="compositionally biased region" description="Basic and acidic residues" evidence="8">
    <location>
        <begin position="14"/>
        <end position="39"/>
    </location>
</feature>
<evidence type="ECO:0000256" key="6">
    <source>
        <dbReference type="ARBA" id="ARBA00023136"/>
    </source>
</evidence>
<proteinExistence type="inferred from homology"/>
<comment type="subcellular location">
    <subcellularLocation>
        <location evidence="1 7">Cell membrane</location>
        <topology evidence="1 7">Multi-pass membrane protein</topology>
    </subcellularLocation>
</comment>
<dbReference type="InterPro" id="IPR035906">
    <property type="entry name" value="MetI-like_sf"/>
</dbReference>
<dbReference type="Gene3D" id="1.10.3720.10">
    <property type="entry name" value="MetI-like"/>
    <property type="match status" value="1"/>
</dbReference>
<evidence type="ECO:0000313" key="10">
    <source>
        <dbReference type="EMBL" id="MDS0280758.1"/>
    </source>
</evidence>
<feature type="domain" description="ABC transmembrane type-1" evidence="9">
    <location>
        <begin position="147"/>
        <end position="361"/>
    </location>
</feature>
<dbReference type="PANTHER" id="PTHR30193:SF42">
    <property type="entry name" value="ABC TRANSPORTER PERMEASE PROTEIN"/>
    <property type="match status" value="1"/>
</dbReference>
<comment type="similarity">
    <text evidence="7">Belongs to the binding-protein-dependent transport system permease family.</text>
</comment>
<keyword evidence="3" id="KW-1003">Cell membrane</keyword>
<feature type="transmembrane region" description="Helical" evidence="7">
    <location>
        <begin position="184"/>
        <end position="204"/>
    </location>
</feature>
<dbReference type="Proteomes" id="UP001268864">
    <property type="component" value="Unassembled WGS sequence"/>
</dbReference>
<feature type="transmembrane region" description="Helical" evidence="7">
    <location>
        <begin position="287"/>
        <end position="306"/>
    </location>
</feature>
<evidence type="ECO:0000256" key="3">
    <source>
        <dbReference type="ARBA" id="ARBA00022475"/>
    </source>
</evidence>
<evidence type="ECO:0000259" key="9">
    <source>
        <dbReference type="PROSITE" id="PS50928"/>
    </source>
</evidence>
<dbReference type="RefSeq" id="WP_310898602.1">
    <property type="nucleotide sequence ID" value="NZ_JAMQOS010000001.1"/>
</dbReference>
<dbReference type="PANTHER" id="PTHR30193">
    <property type="entry name" value="ABC TRANSPORTER PERMEASE PROTEIN"/>
    <property type="match status" value="1"/>
</dbReference>
<feature type="transmembrane region" description="Helical" evidence="7">
    <location>
        <begin position="234"/>
        <end position="255"/>
    </location>
</feature>
<sequence length="369" mass="40267">MRNPLTILRRRLSRGRDARTDGGERSDGPRTSPELRSDGGEASDASRGSAELRSDGGTANAPTTDERQSFLSRDSVRSAPFWLPPALLIAVFVYGAIGWNVLLSLTDFTGLGTPDYSSLDLENYVVAFSGGTPSWSELTVDPIWNSLGNTVVLLVGFAVVCLALGLLLAILVDQEIRFENTFRTIYLLPMSLSFVVTAKFWLYMYNPQTGLINIALGAVGVGPIKIIQNPDLKLAAVAFALVWQFSGYAMVVYLAGLRAIPDSHFEAARVDGASTVRMYWRVIIPQLRTATVSALVVLTVFALKAFDFLYSMYGYQPGPSADILATRMVREAYSNGNWAYGSAIAVVLFLMALAIVAPYIYSQYRRGAL</sequence>
<keyword evidence="6 7" id="KW-0472">Membrane</keyword>
<dbReference type="PROSITE" id="PS50928">
    <property type="entry name" value="ABC_TM1"/>
    <property type="match status" value="1"/>
</dbReference>
<organism evidence="10 11">
    <name type="scientific">Haloarcula onubensis</name>
    <dbReference type="NCBI Taxonomy" id="2950539"/>
    <lineage>
        <taxon>Archaea</taxon>
        <taxon>Methanobacteriati</taxon>
        <taxon>Methanobacteriota</taxon>
        <taxon>Stenosarchaea group</taxon>
        <taxon>Halobacteria</taxon>
        <taxon>Halobacteriales</taxon>
        <taxon>Haloarculaceae</taxon>
        <taxon>Haloarcula</taxon>
    </lineage>
</organism>
<comment type="caution">
    <text evidence="10">The sequence shown here is derived from an EMBL/GenBank/DDBJ whole genome shotgun (WGS) entry which is preliminary data.</text>
</comment>
<evidence type="ECO:0000256" key="7">
    <source>
        <dbReference type="RuleBase" id="RU363032"/>
    </source>
</evidence>
<dbReference type="InterPro" id="IPR051393">
    <property type="entry name" value="ABC_transporter_permease"/>
</dbReference>
<keyword evidence="11" id="KW-1185">Reference proteome</keyword>
<reference evidence="10 11" key="1">
    <citation type="submission" date="2022-06" db="EMBL/GenBank/DDBJ databases">
        <title>Halomicroarcula sp. a new haloarchaeum isolate from saline soil.</title>
        <authorList>
            <person name="Strakova D."/>
            <person name="Galisteo C."/>
            <person name="Sanchez-Porro C."/>
            <person name="Ventosa A."/>
        </authorList>
    </citation>
    <scope>NUCLEOTIDE SEQUENCE [LARGE SCALE GENOMIC DNA]</scope>
    <source>
        <strain evidence="10 11">S3CR25-11</strain>
    </source>
</reference>
<gene>
    <name evidence="10" type="ORF">NDI86_01395</name>
</gene>
<feature type="transmembrane region" description="Helical" evidence="7">
    <location>
        <begin position="338"/>
        <end position="361"/>
    </location>
</feature>
<name>A0ABU2FJ46_9EURY</name>
<dbReference type="Pfam" id="PF00528">
    <property type="entry name" value="BPD_transp_1"/>
    <property type="match status" value="1"/>
</dbReference>
<dbReference type="SUPFAM" id="SSF161098">
    <property type="entry name" value="MetI-like"/>
    <property type="match status" value="1"/>
</dbReference>
<keyword evidence="2 7" id="KW-0813">Transport</keyword>
<dbReference type="CDD" id="cd06261">
    <property type="entry name" value="TM_PBP2"/>
    <property type="match status" value="1"/>
</dbReference>
<dbReference type="InterPro" id="IPR000515">
    <property type="entry name" value="MetI-like"/>
</dbReference>
<keyword evidence="5 7" id="KW-1133">Transmembrane helix</keyword>